<dbReference type="Gene3D" id="3.40.50.2300">
    <property type="match status" value="1"/>
</dbReference>
<dbReference type="InterPro" id="IPR011006">
    <property type="entry name" value="CheY-like_superfamily"/>
</dbReference>
<reference evidence="4 5" key="1">
    <citation type="submission" date="2014-04" db="EMBL/GenBank/DDBJ databases">
        <title>Genome assembly of Hyalangium minutum DSM 14724.</title>
        <authorList>
            <person name="Sharma G."/>
            <person name="Subramanian S."/>
        </authorList>
    </citation>
    <scope>NUCLEOTIDE SEQUENCE [LARGE SCALE GENOMIC DNA]</scope>
    <source>
        <strain evidence="4 5">DSM 14724</strain>
    </source>
</reference>
<dbReference type="GO" id="GO:0000160">
    <property type="term" value="P:phosphorelay signal transduction system"/>
    <property type="evidence" value="ECO:0007669"/>
    <property type="project" value="InterPro"/>
</dbReference>
<organism evidence="4 5">
    <name type="scientific">Hyalangium minutum</name>
    <dbReference type="NCBI Taxonomy" id="394096"/>
    <lineage>
        <taxon>Bacteria</taxon>
        <taxon>Pseudomonadati</taxon>
        <taxon>Myxococcota</taxon>
        <taxon>Myxococcia</taxon>
        <taxon>Myxococcales</taxon>
        <taxon>Cystobacterineae</taxon>
        <taxon>Archangiaceae</taxon>
        <taxon>Hyalangium</taxon>
    </lineage>
</organism>
<dbReference type="STRING" id="394096.DB31_2323"/>
<dbReference type="PANTHER" id="PTHR44591:SF3">
    <property type="entry name" value="RESPONSE REGULATORY DOMAIN-CONTAINING PROTEIN"/>
    <property type="match status" value="1"/>
</dbReference>
<keyword evidence="5" id="KW-1185">Reference proteome</keyword>
<dbReference type="InterPro" id="IPR001789">
    <property type="entry name" value="Sig_transdc_resp-reg_receiver"/>
</dbReference>
<evidence type="ECO:0000256" key="2">
    <source>
        <dbReference type="PROSITE-ProRule" id="PRU00169"/>
    </source>
</evidence>
<accession>A0A085W898</accession>
<dbReference type="PANTHER" id="PTHR44591">
    <property type="entry name" value="STRESS RESPONSE REGULATOR PROTEIN 1"/>
    <property type="match status" value="1"/>
</dbReference>
<name>A0A085W898_9BACT</name>
<keyword evidence="1 2" id="KW-0597">Phosphoprotein</keyword>
<dbReference type="OrthoDB" id="9786548at2"/>
<dbReference type="SUPFAM" id="SSF52172">
    <property type="entry name" value="CheY-like"/>
    <property type="match status" value="1"/>
</dbReference>
<protein>
    <submittedName>
        <fullName evidence="4">Alkaline phosphatase synthesis transcriptional regulatory protein PhoP</fullName>
    </submittedName>
</protein>
<dbReference type="SMART" id="SM00448">
    <property type="entry name" value="REC"/>
    <property type="match status" value="1"/>
</dbReference>
<comment type="caution">
    <text evidence="4">The sequence shown here is derived from an EMBL/GenBank/DDBJ whole genome shotgun (WGS) entry which is preliminary data.</text>
</comment>
<feature type="domain" description="Response regulatory" evidence="3">
    <location>
        <begin position="6"/>
        <end position="121"/>
    </location>
</feature>
<dbReference type="EMBL" id="JMCB01000015">
    <property type="protein sequence ID" value="KFE63911.1"/>
    <property type="molecule type" value="Genomic_DNA"/>
</dbReference>
<evidence type="ECO:0000313" key="4">
    <source>
        <dbReference type="EMBL" id="KFE63911.1"/>
    </source>
</evidence>
<dbReference type="RefSeq" id="WP_044195010.1">
    <property type="nucleotide sequence ID" value="NZ_JMCB01000015.1"/>
</dbReference>
<dbReference type="Proteomes" id="UP000028725">
    <property type="component" value="Unassembled WGS sequence"/>
</dbReference>
<gene>
    <name evidence="4" type="ORF">DB31_2323</name>
</gene>
<sequence length="128" mass="13907">MSAGGSILVVDDDEDIRDILSLLLCSEGYEVDSARDGLDALDHLRAGEPPSVILLDMMMPRMDGEDFLTSIHDTPQYADIPVVLISGHHAAREKAAQLAAADCLVKPIDADELLSVVRKYVPNHPRMA</sequence>
<dbReference type="Pfam" id="PF00072">
    <property type="entry name" value="Response_reg"/>
    <property type="match status" value="1"/>
</dbReference>
<feature type="modified residue" description="4-aspartylphosphate" evidence="2">
    <location>
        <position position="56"/>
    </location>
</feature>
<dbReference type="AlphaFoldDB" id="A0A085W898"/>
<dbReference type="PROSITE" id="PS50110">
    <property type="entry name" value="RESPONSE_REGULATORY"/>
    <property type="match status" value="1"/>
</dbReference>
<evidence type="ECO:0000256" key="1">
    <source>
        <dbReference type="ARBA" id="ARBA00022553"/>
    </source>
</evidence>
<evidence type="ECO:0000259" key="3">
    <source>
        <dbReference type="PROSITE" id="PS50110"/>
    </source>
</evidence>
<evidence type="ECO:0000313" key="5">
    <source>
        <dbReference type="Proteomes" id="UP000028725"/>
    </source>
</evidence>
<dbReference type="InterPro" id="IPR050595">
    <property type="entry name" value="Bact_response_regulator"/>
</dbReference>
<proteinExistence type="predicted"/>